<comment type="caution">
    <text evidence="8">The sequence shown here is derived from an EMBL/GenBank/DDBJ whole genome shotgun (WGS) entry which is preliminary data.</text>
</comment>
<dbReference type="Pfam" id="PF12729">
    <property type="entry name" value="4HB_MCP_1"/>
    <property type="match status" value="1"/>
</dbReference>
<dbReference type="Pfam" id="PF00015">
    <property type="entry name" value="MCPsignal"/>
    <property type="match status" value="1"/>
</dbReference>
<comment type="similarity">
    <text evidence="2">Belongs to the methyl-accepting chemotaxis (MCP) protein family.</text>
</comment>
<evidence type="ECO:0000256" key="2">
    <source>
        <dbReference type="ARBA" id="ARBA00029447"/>
    </source>
</evidence>
<dbReference type="Gene3D" id="1.10.287.950">
    <property type="entry name" value="Methyl-accepting chemotaxis protein"/>
    <property type="match status" value="1"/>
</dbReference>
<dbReference type="PROSITE" id="PS50885">
    <property type="entry name" value="HAMP"/>
    <property type="match status" value="1"/>
</dbReference>
<evidence type="ECO:0000256" key="4">
    <source>
        <dbReference type="SAM" id="MobiDB-lite"/>
    </source>
</evidence>
<gene>
    <name evidence="8" type="ORF">PSQ39_03185</name>
</gene>
<dbReference type="InterPro" id="IPR024478">
    <property type="entry name" value="HlyB_4HB_MCP"/>
</dbReference>
<evidence type="ECO:0000259" key="6">
    <source>
        <dbReference type="PROSITE" id="PS50111"/>
    </source>
</evidence>
<evidence type="ECO:0000256" key="5">
    <source>
        <dbReference type="SAM" id="Phobius"/>
    </source>
</evidence>
<dbReference type="SMART" id="SM00283">
    <property type="entry name" value="MA"/>
    <property type="match status" value="1"/>
</dbReference>
<evidence type="ECO:0000256" key="3">
    <source>
        <dbReference type="PROSITE-ProRule" id="PRU00284"/>
    </source>
</evidence>
<keyword evidence="5" id="KW-0472">Membrane</keyword>
<sequence length="568" mass="60845">MKLGFRLGLAFGVMLLLVGLVTALGMSRIQVLKTSNTQLATVELTRQKLVQEWLNDTQMNWLRTEASFKADNKAYLEQLQRDTQTVVGLQTQRIEAVKSQLVGADEQQRYEKALSRRKDYQSTRNDLRQRQQAGEEVAALVDSRLRSDFQAYEAEIQQLKSMLDGSLQSELSRTLQQADTSLYGLATGALVSVMASMLLAWIITRSVTQPVGQAVMLATAISQGDLSSQPMSSGRDETGQLLQVLGGMQARLASLVSEVRSNAQSVAETSAEMAQGNHDLSARTEQQASALEETAASMEELESTVKTNADSARNANQLAQQASQVAAQGGEVVAEVVETMKGINDSSRKIADIIGVIDSIAFQTNILALNAAVEAARAGEQGRGFAVVAAEVRSLAQRSAEAAKEIKALIHASVERVERGSNLVDRAGHTMSEVVQAIQRVTVIVAEISTASSEQSEGLSQVGEAVVQMDHSTQQNAALVEQSAAAAASLRQQSQQLVDAVAVFKLGAKALPTVEVKAQRATRSPQPPATPYAGPERRQTASASAKTSTPPPRPASPSASSEQDWTSF</sequence>
<protein>
    <submittedName>
        <fullName evidence="8">Methyl-accepting chemotaxis protein</fullName>
    </submittedName>
</protein>
<dbReference type="InterPro" id="IPR004089">
    <property type="entry name" value="MCPsignal_dom"/>
</dbReference>
<dbReference type="PROSITE" id="PS50111">
    <property type="entry name" value="CHEMOTAXIS_TRANSDUC_2"/>
    <property type="match status" value="1"/>
</dbReference>
<dbReference type="EMBL" id="JAQSIO010000001">
    <property type="protein sequence ID" value="MDD0813623.1"/>
    <property type="molecule type" value="Genomic_DNA"/>
</dbReference>
<reference evidence="8 9" key="1">
    <citation type="submission" date="2023-02" db="EMBL/GenBank/DDBJ databases">
        <title>Bacterial whole genome sequence for Curvibacter sp. HBC28.</title>
        <authorList>
            <person name="Le V."/>
            <person name="Ko S.-R."/>
            <person name="Ahn C.-Y."/>
            <person name="Oh H.-M."/>
        </authorList>
    </citation>
    <scope>NUCLEOTIDE SEQUENCE [LARGE SCALE GENOMIC DNA]</scope>
    <source>
        <strain evidence="8 9">HBC28</strain>
    </source>
</reference>
<keyword evidence="5" id="KW-1133">Transmembrane helix</keyword>
<evidence type="ECO:0000313" key="8">
    <source>
        <dbReference type="EMBL" id="MDD0813623.1"/>
    </source>
</evidence>
<organism evidence="8 9">
    <name type="scientific">Curvibacter microcysteis</name>
    <dbReference type="NCBI Taxonomy" id="3026419"/>
    <lineage>
        <taxon>Bacteria</taxon>
        <taxon>Pseudomonadati</taxon>
        <taxon>Pseudomonadota</taxon>
        <taxon>Betaproteobacteria</taxon>
        <taxon>Burkholderiales</taxon>
        <taxon>Comamonadaceae</taxon>
        <taxon>Curvibacter</taxon>
    </lineage>
</organism>
<dbReference type="InterPro" id="IPR003660">
    <property type="entry name" value="HAMP_dom"/>
</dbReference>
<dbReference type="CDD" id="cd11386">
    <property type="entry name" value="MCP_signal"/>
    <property type="match status" value="1"/>
</dbReference>
<dbReference type="SUPFAM" id="SSF58104">
    <property type="entry name" value="Methyl-accepting chemotaxis protein (MCP) signaling domain"/>
    <property type="match status" value="1"/>
</dbReference>
<feature type="transmembrane region" description="Helical" evidence="5">
    <location>
        <begin position="182"/>
        <end position="203"/>
    </location>
</feature>
<dbReference type="Proteomes" id="UP001528672">
    <property type="component" value="Unassembled WGS sequence"/>
</dbReference>
<dbReference type="PANTHER" id="PTHR43531">
    <property type="entry name" value="PROTEIN ICFG"/>
    <property type="match status" value="1"/>
</dbReference>
<keyword evidence="1" id="KW-0488">Methylation</keyword>
<accession>A0ABT5MAL8</accession>
<dbReference type="RefSeq" id="WP_273925141.1">
    <property type="nucleotide sequence ID" value="NZ_JAQSIO010000001.1"/>
</dbReference>
<dbReference type="Pfam" id="PF00672">
    <property type="entry name" value="HAMP"/>
    <property type="match status" value="1"/>
</dbReference>
<dbReference type="SMART" id="SM00304">
    <property type="entry name" value="HAMP"/>
    <property type="match status" value="1"/>
</dbReference>
<feature type="region of interest" description="Disordered" evidence="4">
    <location>
        <begin position="516"/>
        <end position="568"/>
    </location>
</feature>
<feature type="region of interest" description="Disordered" evidence="4">
    <location>
        <begin position="282"/>
        <end position="306"/>
    </location>
</feature>
<keyword evidence="9" id="KW-1185">Reference proteome</keyword>
<feature type="domain" description="HAMP" evidence="7">
    <location>
        <begin position="205"/>
        <end position="257"/>
    </location>
</feature>
<dbReference type="InterPro" id="IPR004090">
    <property type="entry name" value="Chemotax_Me-accpt_rcpt"/>
</dbReference>
<dbReference type="InterPro" id="IPR051310">
    <property type="entry name" value="MCP_chemotaxis"/>
</dbReference>
<keyword evidence="5" id="KW-0812">Transmembrane</keyword>
<dbReference type="PRINTS" id="PR00260">
    <property type="entry name" value="CHEMTRNSDUCR"/>
</dbReference>
<evidence type="ECO:0000313" key="9">
    <source>
        <dbReference type="Proteomes" id="UP001528672"/>
    </source>
</evidence>
<evidence type="ECO:0000256" key="1">
    <source>
        <dbReference type="ARBA" id="ARBA00022481"/>
    </source>
</evidence>
<name>A0ABT5MAL8_9BURK</name>
<proteinExistence type="inferred from homology"/>
<keyword evidence="3" id="KW-0807">Transducer</keyword>
<feature type="domain" description="Methyl-accepting transducer" evidence="6">
    <location>
        <begin position="262"/>
        <end position="491"/>
    </location>
</feature>
<dbReference type="PANTHER" id="PTHR43531:SF14">
    <property type="entry name" value="METHYL-ACCEPTING CHEMOTAXIS PROTEIN I-RELATED"/>
    <property type="match status" value="1"/>
</dbReference>
<evidence type="ECO:0000259" key="7">
    <source>
        <dbReference type="PROSITE" id="PS50885"/>
    </source>
</evidence>